<dbReference type="Proteomes" id="UP000295560">
    <property type="component" value="Unassembled WGS sequence"/>
</dbReference>
<organism evidence="1 2">
    <name type="scientific">Pseudonocardia endophytica</name>
    <dbReference type="NCBI Taxonomy" id="401976"/>
    <lineage>
        <taxon>Bacteria</taxon>
        <taxon>Bacillati</taxon>
        <taxon>Actinomycetota</taxon>
        <taxon>Actinomycetes</taxon>
        <taxon>Pseudonocardiales</taxon>
        <taxon>Pseudonocardiaceae</taxon>
        <taxon>Pseudonocardia</taxon>
    </lineage>
</organism>
<accession>A0A4R1HLP2</accession>
<evidence type="ECO:0000313" key="2">
    <source>
        <dbReference type="Proteomes" id="UP000295560"/>
    </source>
</evidence>
<gene>
    <name evidence="1" type="ORF">EV378_6919</name>
</gene>
<evidence type="ECO:0000313" key="1">
    <source>
        <dbReference type="EMBL" id="TCK22908.1"/>
    </source>
</evidence>
<reference evidence="1 2" key="1">
    <citation type="submission" date="2019-03" db="EMBL/GenBank/DDBJ databases">
        <title>Sequencing the genomes of 1000 actinobacteria strains.</title>
        <authorList>
            <person name="Klenk H.-P."/>
        </authorList>
    </citation>
    <scope>NUCLEOTIDE SEQUENCE [LARGE SCALE GENOMIC DNA]</scope>
    <source>
        <strain evidence="1 2">DSM 44969</strain>
    </source>
</reference>
<proteinExistence type="predicted"/>
<name>A0A4R1HLP2_PSEEN</name>
<dbReference type="EMBL" id="SMFZ01000002">
    <property type="protein sequence ID" value="TCK22908.1"/>
    <property type="molecule type" value="Genomic_DNA"/>
</dbReference>
<keyword evidence="2" id="KW-1185">Reference proteome</keyword>
<comment type="caution">
    <text evidence="1">The sequence shown here is derived from an EMBL/GenBank/DDBJ whole genome shotgun (WGS) entry which is preliminary data.</text>
</comment>
<dbReference type="OrthoDB" id="3577421at2"/>
<protein>
    <submittedName>
        <fullName evidence="1">Uncharacterized protein</fullName>
    </submittedName>
</protein>
<dbReference type="AlphaFoldDB" id="A0A4R1HLP2"/>
<dbReference type="RefSeq" id="WP_132432080.1">
    <property type="nucleotide sequence ID" value="NZ_SMFZ01000002.1"/>
</dbReference>
<sequence>MTLLCERCCGPIHRSTEPLRLTWHRVPDERGGPARWLQSAVHALPCEEPDVGEWDTIRRGAAPAALRWAAERDDHR</sequence>